<dbReference type="AlphaFoldDB" id="A0A1Y5TX59"/>
<evidence type="ECO:0008006" key="3">
    <source>
        <dbReference type="Google" id="ProtNLM"/>
    </source>
</evidence>
<reference evidence="1 2" key="1">
    <citation type="submission" date="2017-03" db="EMBL/GenBank/DDBJ databases">
        <authorList>
            <person name="Afonso C.L."/>
            <person name="Miller P.J."/>
            <person name="Scott M.A."/>
            <person name="Spackman E."/>
            <person name="Goraichik I."/>
            <person name="Dimitrov K.M."/>
            <person name="Suarez D.L."/>
            <person name="Swayne D.E."/>
        </authorList>
    </citation>
    <scope>NUCLEOTIDE SEQUENCE [LARGE SCALE GENOMIC DNA]</scope>
    <source>
        <strain evidence="1 2">CECT 7691</strain>
    </source>
</reference>
<dbReference type="Gene3D" id="2.130.10.10">
    <property type="entry name" value="YVTN repeat-like/Quinoprotein amine dehydrogenase"/>
    <property type="match status" value="2"/>
</dbReference>
<dbReference type="EMBL" id="FWFR01000004">
    <property type="protein sequence ID" value="SLN75878.1"/>
    <property type="molecule type" value="Genomic_DNA"/>
</dbReference>
<dbReference type="PROSITE" id="PS51318">
    <property type="entry name" value="TAT"/>
    <property type="match status" value="1"/>
</dbReference>
<name>A0A1Y5TX59_9PROT</name>
<dbReference type="InParanoid" id="A0A1Y5TX59"/>
<gene>
    <name evidence="1" type="ORF">OCH7691_03988</name>
</gene>
<organism evidence="1 2">
    <name type="scientific">Oceanibacterium hippocampi</name>
    <dbReference type="NCBI Taxonomy" id="745714"/>
    <lineage>
        <taxon>Bacteria</taxon>
        <taxon>Pseudomonadati</taxon>
        <taxon>Pseudomonadota</taxon>
        <taxon>Alphaproteobacteria</taxon>
        <taxon>Sneathiellales</taxon>
        <taxon>Sneathiellaceae</taxon>
        <taxon>Oceanibacterium</taxon>
    </lineage>
</organism>
<dbReference type="PIRSF" id="PIRSF028101">
    <property type="entry name" value="UCP028101"/>
    <property type="match status" value="1"/>
</dbReference>
<dbReference type="SUPFAM" id="SSF50969">
    <property type="entry name" value="YVTN repeat-like/Quinoprotein amine dehydrogenase"/>
    <property type="match status" value="1"/>
</dbReference>
<evidence type="ECO:0000313" key="1">
    <source>
        <dbReference type="EMBL" id="SLN75878.1"/>
    </source>
</evidence>
<proteinExistence type="predicted"/>
<dbReference type="OrthoDB" id="5624218at2"/>
<dbReference type="InterPro" id="IPR008311">
    <property type="entry name" value="UCP028101"/>
</dbReference>
<dbReference type="InterPro" id="IPR011044">
    <property type="entry name" value="Quino_amine_DH_bsu"/>
</dbReference>
<sequence length="377" mass="39881">MHSTAIDRRRLLAGLAGAAALPILPRPLAAASRGPLYLGGRLDDQGQYRVSGFRADGDTAFDLQLPARGHALASAPGGAVAVIFARRPGTFALVLDLHAGTVSHEIASPDGRHFFGHGVFDPDGRLLYATENDHEAGRGVLGIYDREQGYRRIGEIPTYGIGPHELRLLADGTTLVVANGGILTDPALPRVKLNLPTMTPSLVYLDRRDGRKLGEFRLPAELHQLSIRHIAVGRDARVGIAMQYQGPAGDPVPLIATHRGSAEIRPIEAPARLLKGMKHYCGSAAFDRTGRILAISAPRGNLLSFWDAEDGRLLSSATIPDGCGVTATARAGEFLASSGQGGVARIDALTGTVTPIRAVGLDTVLDTGHWDNHLATA</sequence>
<dbReference type="InterPro" id="IPR006311">
    <property type="entry name" value="TAT_signal"/>
</dbReference>
<protein>
    <recommendedName>
        <fullName evidence="3">DUF1513 domain-containing protein</fullName>
    </recommendedName>
</protein>
<dbReference type="InterPro" id="IPR015943">
    <property type="entry name" value="WD40/YVTN_repeat-like_dom_sf"/>
</dbReference>
<dbReference type="Proteomes" id="UP000193200">
    <property type="component" value="Unassembled WGS sequence"/>
</dbReference>
<dbReference type="RefSeq" id="WP_085885321.1">
    <property type="nucleotide sequence ID" value="NZ_FWFR01000004.1"/>
</dbReference>
<keyword evidence="2" id="KW-1185">Reference proteome</keyword>
<dbReference type="Pfam" id="PF07433">
    <property type="entry name" value="DUF1513"/>
    <property type="match status" value="1"/>
</dbReference>
<accession>A0A1Y5TX59</accession>
<evidence type="ECO:0000313" key="2">
    <source>
        <dbReference type="Proteomes" id="UP000193200"/>
    </source>
</evidence>